<gene>
    <name evidence="2" type="ORF">ACFQ03_09615</name>
</gene>
<sequence>MDNEKMIDELKNRVSEVERQLKEIKKSNFHRPNWKYIVLTLFISFATCYAILALLAYFLKR</sequence>
<keyword evidence="1" id="KW-1133">Transmembrane helix</keyword>
<evidence type="ECO:0000313" key="2">
    <source>
        <dbReference type="EMBL" id="MFD0869408.1"/>
    </source>
</evidence>
<evidence type="ECO:0000256" key="1">
    <source>
        <dbReference type="SAM" id="Phobius"/>
    </source>
</evidence>
<feature type="transmembrane region" description="Helical" evidence="1">
    <location>
        <begin position="36"/>
        <end position="59"/>
    </location>
</feature>
<dbReference type="RefSeq" id="WP_379287757.1">
    <property type="nucleotide sequence ID" value="NZ_JBHTIU010000028.1"/>
</dbReference>
<accession>A0ABW3D7I1</accession>
<dbReference type="EMBL" id="JBHTIU010000028">
    <property type="protein sequence ID" value="MFD0869408.1"/>
    <property type="molecule type" value="Genomic_DNA"/>
</dbReference>
<keyword evidence="1" id="KW-0472">Membrane</keyword>
<keyword evidence="1" id="KW-0812">Transmembrane</keyword>
<comment type="caution">
    <text evidence="2">The sequence shown here is derived from an EMBL/GenBank/DDBJ whole genome shotgun (WGS) entry which is preliminary data.</text>
</comment>
<protein>
    <submittedName>
        <fullName evidence="2">Uncharacterized protein</fullName>
    </submittedName>
</protein>
<proteinExistence type="predicted"/>
<keyword evidence="3" id="KW-1185">Reference proteome</keyword>
<organism evidence="2 3">
    <name type="scientific">Paenibacillus residui</name>
    <dbReference type="NCBI Taxonomy" id="629724"/>
    <lineage>
        <taxon>Bacteria</taxon>
        <taxon>Bacillati</taxon>
        <taxon>Bacillota</taxon>
        <taxon>Bacilli</taxon>
        <taxon>Bacillales</taxon>
        <taxon>Paenibacillaceae</taxon>
        <taxon>Paenibacillus</taxon>
    </lineage>
</organism>
<dbReference type="Proteomes" id="UP001597120">
    <property type="component" value="Unassembled WGS sequence"/>
</dbReference>
<reference evidence="3" key="1">
    <citation type="journal article" date="2019" name="Int. J. Syst. Evol. Microbiol.">
        <title>The Global Catalogue of Microorganisms (GCM) 10K type strain sequencing project: providing services to taxonomists for standard genome sequencing and annotation.</title>
        <authorList>
            <consortium name="The Broad Institute Genomics Platform"/>
            <consortium name="The Broad Institute Genome Sequencing Center for Infectious Disease"/>
            <person name="Wu L."/>
            <person name="Ma J."/>
        </authorList>
    </citation>
    <scope>NUCLEOTIDE SEQUENCE [LARGE SCALE GENOMIC DNA]</scope>
    <source>
        <strain evidence="3">CCUG 57263</strain>
    </source>
</reference>
<name>A0ABW3D7I1_9BACL</name>
<evidence type="ECO:0000313" key="3">
    <source>
        <dbReference type="Proteomes" id="UP001597120"/>
    </source>
</evidence>